<evidence type="ECO:0000259" key="3">
    <source>
        <dbReference type="PROSITE" id="PS50235"/>
    </source>
</evidence>
<dbReference type="InterPro" id="IPR015943">
    <property type="entry name" value="WD40/YVTN_repeat-like_dom_sf"/>
</dbReference>
<feature type="compositionally biased region" description="Acidic residues" evidence="2">
    <location>
        <begin position="441"/>
        <end position="454"/>
    </location>
</feature>
<evidence type="ECO:0000256" key="1">
    <source>
        <dbReference type="ARBA" id="ARBA00022574"/>
    </source>
</evidence>
<accession>A0AAV5R326</accession>
<reference evidence="4 5" key="1">
    <citation type="journal article" date="2023" name="Elife">
        <title>Identification of key yeast species and microbe-microbe interactions impacting larval growth of Drosophila in the wild.</title>
        <authorList>
            <person name="Mure A."/>
            <person name="Sugiura Y."/>
            <person name="Maeda R."/>
            <person name="Honda K."/>
            <person name="Sakurai N."/>
            <person name="Takahashi Y."/>
            <person name="Watada M."/>
            <person name="Katoh T."/>
            <person name="Gotoh A."/>
            <person name="Gotoh Y."/>
            <person name="Taniguchi I."/>
            <person name="Nakamura K."/>
            <person name="Hayashi T."/>
            <person name="Katayama T."/>
            <person name="Uemura T."/>
            <person name="Hattori Y."/>
        </authorList>
    </citation>
    <scope>NUCLEOTIDE SEQUENCE [LARGE SCALE GENOMIC DNA]</scope>
    <source>
        <strain evidence="4 5">PK-24</strain>
    </source>
</reference>
<dbReference type="Gene3D" id="2.130.10.10">
    <property type="entry name" value="YVTN repeat-like/Quinoprotein amine dehydrogenase"/>
    <property type="match status" value="1"/>
</dbReference>
<dbReference type="InterPro" id="IPR011047">
    <property type="entry name" value="Quinoprotein_ADH-like_sf"/>
</dbReference>
<feature type="domain" description="USP" evidence="3">
    <location>
        <begin position="519"/>
        <end position="849"/>
    </location>
</feature>
<dbReference type="InterPro" id="IPR028881">
    <property type="entry name" value="PAN2_UCH_dom"/>
</dbReference>
<dbReference type="GO" id="GO:0003676">
    <property type="term" value="F:nucleic acid binding"/>
    <property type="evidence" value="ECO:0007669"/>
    <property type="project" value="InterPro"/>
</dbReference>
<dbReference type="Pfam" id="PF13423">
    <property type="entry name" value="UCH_1"/>
    <property type="match status" value="1"/>
</dbReference>
<dbReference type="AlphaFoldDB" id="A0AAV5R326"/>
<dbReference type="GO" id="GO:0004535">
    <property type="term" value="F:poly(A)-specific ribonuclease activity"/>
    <property type="evidence" value="ECO:0007669"/>
    <property type="project" value="TreeGrafter"/>
</dbReference>
<dbReference type="PANTHER" id="PTHR15728">
    <property type="entry name" value="DEADENYLATION COMPLEX CATALYTIC SUBUNIT PAN2"/>
    <property type="match status" value="1"/>
</dbReference>
<dbReference type="InterPro" id="IPR038765">
    <property type="entry name" value="Papain-like_cys_pep_sf"/>
</dbReference>
<dbReference type="SUPFAM" id="SSF54001">
    <property type="entry name" value="Cysteine proteinases"/>
    <property type="match status" value="1"/>
</dbReference>
<name>A0AAV5R326_PICKL</name>
<dbReference type="InterPro" id="IPR028889">
    <property type="entry name" value="USP"/>
</dbReference>
<evidence type="ECO:0000313" key="4">
    <source>
        <dbReference type="EMBL" id="GMM45049.1"/>
    </source>
</evidence>
<gene>
    <name evidence="4" type="ORF">DAPK24_016240</name>
</gene>
<keyword evidence="1" id="KW-0853">WD repeat</keyword>
<dbReference type="Gene3D" id="3.30.420.10">
    <property type="entry name" value="Ribonuclease H-like superfamily/Ribonuclease H"/>
    <property type="match status" value="1"/>
</dbReference>
<dbReference type="SUPFAM" id="SSF53098">
    <property type="entry name" value="Ribonuclease H-like"/>
    <property type="match status" value="1"/>
</dbReference>
<feature type="compositionally biased region" description="Polar residues" evidence="2">
    <location>
        <begin position="455"/>
        <end position="468"/>
    </location>
</feature>
<dbReference type="EMBL" id="BTGB01000001">
    <property type="protein sequence ID" value="GMM45049.1"/>
    <property type="molecule type" value="Genomic_DNA"/>
</dbReference>
<dbReference type="SMART" id="SM00479">
    <property type="entry name" value="EXOIII"/>
    <property type="match status" value="1"/>
</dbReference>
<dbReference type="InterPro" id="IPR036397">
    <property type="entry name" value="RNaseH_sf"/>
</dbReference>
<keyword evidence="5" id="KW-1185">Reference proteome</keyword>
<dbReference type="SUPFAM" id="SSF50998">
    <property type="entry name" value="Quinoprotein alcohol dehydrogenase-like"/>
    <property type="match status" value="1"/>
</dbReference>
<feature type="region of interest" description="Disordered" evidence="2">
    <location>
        <begin position="440"/>
        <end position="474"/>
    </location>
</feature>
<evidence type="ECO:0000256" key="2">
    <source>
        <dbReference type="SAM" id="MobiDB-lite"/>
    </source>
</evidence>
<comment type="caution">
    <text evidence="4">The sequence shown here is derived from an EMBL/GenBank/DDBJ whole genome shotgun (WGS) entry which is preliminary data.</text>
</comment>
<organism evidence="4 5">
    <name type="scientific">Pichia kluyveri</name>
    <name type="common">Yeast</name>
    <dbReference type="NCBI Taxonomy" id="36015"/>
    <lineage>
        <taxon>Eukaryota</taxon>
        <taxon>Fungi</taxon>
        <taxon>Dikarya</taxon>
        <taxon>Ascomycota</taxon>
        <taxon>Saccharomycotina</taxon>
        <taxon>Pichiomycetes</taxon>
        <taxon>Pichiales</taxon>
        <taxon>Pichiaceae</taxon>
        <taxon>Pichia</taxon>
    </lineage>
</organism>
<evidence type="ECO:0000313" key="5">
    <source>
        <dbReference type="Proteomes" id="UP001378960"/>
    </source>
</evidence>
<dbReference type="PROSITE" id="PS50235">
    <property type="entry name" value="USP_3"/>
    <property type="match status" value="1"/>
</dbReference>
<dbReference type="InterPro" id="IPR012337">
    <property type="entry name" value="RNaseH-like_sf"/>
</dbReference>
<dbReference type="InterPro" id="IPR013520">
    <property type="entry name" value="Ribonucl_H"/>
</dbReference>
<dbReference type="GO" id="GO:0031251">
    <property type="term" value="C:PAN complex"/>
    <property type="evidence" value="ECO:0007669"/>
    <property type="project" value="TreeGrafter"/>
</dbReference>
<dbReference type="GO" id="GO:0000289">
    <property type="term" value="P:nuclear-transcribed mRNA poly(A) tail shortening"/>
    <property type="evidence" value="ECO:0007669"/>
    <property type="project" value="TreeGrafter"/>
</dbReference>
<dbReference type="PANTHER" id="PTHR15728:SF0">
    <property type="entry name" value="PAN2-PAN3 DEADENYLATION COMPLEX CATALYTIC SUBUNIT PAN2"/>
    <property type="match status" value="1"/>
</dbReference>
<dbReference type="Pfam" id="PF20770">
    <property type="entry name" value="PAN2_N"/>
    <property type="match status" value="1"/>
</dbReference>
<dbReference type="GO" id="GO:0000932">
    <property type="term" value="C:P-body"/>
    <property type="evidence" value="ECO:0007669"/>
    <property type="project" value="TreeGrafter"/>
</dbReference>
<protein>
    <submittedName>
        <fullName evidence="4">Poly(A)-specific ribonuclease</fullName>
    </submittedName>
</protein>
<dbReference type="Pfam" id="PF00929">
    <property type="entry name" value="RNase_T"/>
    <property type="match status" value="1"/>
</dbReference>
<dbReference type="InterPro" id="IPR050785">
    <property type="entry name" value="PAN2-PAN3_catalytic_subunit"/>
</dbReference>
<sequence length="1113" mass="126282">MDNWAWFNTISVLRYPKGHIINANDPQVITSAIKFDDSYSLLWVGNSLGYLTSYSGPKLQMYTSVKAHNGPILKIMTHKKGIMSLSFDSIRLGTIEGVTLFNLKSDSLQGINAMTYTSNTQTELLVGGDKDKTGSKIFRIDTINHCISSSFHYPHSVVFLETNLKYVIIGRSDGNIDILDPKTNKILETFYAHVSGLSDISVKENNILTTGFSLIKDQFSPDLFVSSFDLKTFTTSTPIPFPVGASKVFHHPFLPNVILITSSLGHMNFLDMKNPSNINIYQADVANYITAFDLSPSGSYMASVDAMNNLQLWKRNSNDNSEFCLLPGQLTYPTTTHEIIPTKNRLVSSDSPFNLIKLPPFYKPLLSAWPGDMVFKVGKIPNQIDPEILRSSEVINGFIIARYNKEKFGHRNIATKYYDITAQTVDGINVPKFISERIDNEENEGNDSMVDDDSSYGNPPKSKSSNITDDSKKSSNDQIFDLTSIHGDVPTAYKQLSILYSRFGVDDFDFDFYNKTRYSGLEINSGNSFLNPILQLYRHVAPIFNNCLASLSHDVTEEPNLLVELGYLYDMMWKSEGRHCAASNFQILLSQIKEVQNLGLDNETNISRDDFKQRRLIQTFNRFLLERLSQDECKLYKEETSKNLNEISGVVTETTVYSNFCSLTRKRLAMYYSIDINSLPTIPSVPTSVTILNYMEASMNKHIQQHINCENCGCQHPVNASLEINNLGPVVILNLDLTNQQMNEIRYLNGWLVPEFYFALSPLGTPVLRTNIIGGVASNLKKYELIGCTVQITNRQNESHLVTYSKIKENGVDKWYLFNDFLVTEINESEVLDHSHWWKKPVVMIYKEVNIGNEFKPKIYMDNLDKSILYKDCFIDNGNRENKVISYKLLEKDEELKPGTLVALDAEFIELSPAEYEFRSNGTKTLVRPPKLLLARISVVRGDGPREGQCFIDDYIATNEHVNDYKTTYSGIVEGDLRIGKSDKNLVSLQVAYRKIWLLVNLGCNIIGHWLSGDFRMINIYVPPVQVKDTGLCFYLKKEKRKLGLKFLAHYVLDTDVQSGNHDSIEDAHTSLLLYKEYLKLKESGDLERVLYKLYLDGQISGFKVPTEVTLKK</sequence>
<dbReference type="InterPro" id="IPR048841">
    <property type="entry name" value="PAN2_N"/>
</dbReference>
<dbReference type="Gene3D" id="3.90.70.10">
    <property type="entry name" value="Cysteine proteinases"/>
    <property type="match status" value="1"/>
</dbReference>
<dbReference type="Proteomes" id="UP001378960">
    <property type="component" value="Unassembled WGS sequence"/>
</dbReference>
<proteinExistence type="predicted"/>